<dbReference type="InterPro" id="IPR046947">
    <property type="entry name" value="LytR-like"/>
</dbReference>
<organism evidence="4 5">
    <name type="scientific">Neobacillus thermocopriae</name>
    <dbReference type="NCBI Taxonomy" id="1215031"/>
    <lineage>
        <taxon>Bacteria</taxon>
        <taxon>Bacillati</taxon>
        <taxon>Bacillota</taxon>
        <taxon>Bacilli</taxon>
        <taxon>Bacillales</taxon>
        <taxon>Bacillaceae</taxon>
        <taxon>Neobacillus</taxon>
    </lineage>
</organism>
<dbReference type="GO" id="GO:0000156">
    <property type="term" value="F:phosphorelay response regulator activity"/>
    <property type="evidence" value="ECO:0007669"/>
    <property type="project" value="InterPro"/>
</dbReference>
<dbReference type="PANTHER" id="PTHR37299">
    <property type="entry name" value="TRANSCRIPTIONAL REGULATOR-RELATED"/>
    <property type="match status" value="1"/>
</dbReference>
<evidence type="ECO:0000259" key="3">
    <source>
        <dbReference type="PROSITE" id="PS50930"/>
    </source>
</evidence>
<dbReference type="InterPro" id="IPR007492">
    <property type="entry name" value="LytTR_DNA-bd_dom"/>
</dbReference>
<feature type="domain" description="Response regulatory" evidence="2">
    <location>
        <begin position="3"/>
        <end position="117"/>
    </location>
</feature>
<evidence type="ECO:0000313" key="5">
    <source>
        <dbReference type="Proteomes" id="UP000481621"/>
    </source>
</evidence>
<dbReference type="SUPFAM" id="SSF52172">
    <property type="entry name" value="CheY-like"/>
    <property type="match status" value="1"/>
</dbReference>
<dbReference type="Pfam" id="PF04397">
    <property type="entry name" value="LytTR"/>
    <property type="match status" value="1"/>
</dbReference>
<proteinExistence type="predicted"/>
<dbReference type="SMART" id="SM00448">
    <property type="entry name" value="REC"/>
    <property type="match status" value="1"/>
</dbReference>
<evidence type="ECO:0000259" key="2">
    <source>
        <dbReference type="PROSITE" id="PS50110"/>
    </source>
</evidence>
<dbReference type="CDD" id="cd17532">
    <property type="entry name" value="REC_LytTR_AlgR-like"/>
    <property type="match status" value="1"/>
</dbReference>
<gene>
    <name evidence="4" type="ORF">G4Z05_06575</name>
</gene>
<keyword evidence="1" id="KW-0597">Phosphoprotein</keyword>
<dbReference type="Gene3D" id="3.40.50.2300">
    <property type="match status" value="1"/>
</dbReference>
<dbReference type="Gene3D" id="2.40.50.40">
    <property type="match status" value="1"/>
</dbReference>
<dbReference type="Gene3D" id="2.20.25.10">
    <property type="match status" value="1"/>
</dbReference>
<dbReference type="EMBL" id="JAAIUV010000007">
    <property type="protein sequence ID" value="NEX78561.1"/>
    <property type="molecule type" value="Genomic_DNA"/>
</dbReference>
<protein>
    <submittedName>
        <fullName evidence="4">Response regulator</fullName>
    </submittedName>
</protein>
<dbReference type="InterPro" id="IPR011006">
    <property type="entry name" value="CheY-like_superfamily"/>
</dbReference>
<reference evidence="4" key="1">
    <citation type="submission" date="2020-02" db="EMBL/GenBank/DDBJ databases">
        <title>Bacillus sedimentmangrovi sp. nov., isolated from sediment of the mangrove ecosystem.</title>
        <authorList>
            <person name="Liu G."/>
        </authorList>
    </citation>
    <scope>NUCLEOTIDE SEQUENCE [LARGE SCALE GENOMIC DNA]</scope>
    <source>
        <strain evidence="4">SgZ-7</strain>
    </source>
</reference>
<dbReference type="PROSITE" id="PS50110">
    <property type="entry name" value="RESPONSE_REGULATORY"/>
    <property type="match status" value="1"/>
</dbReference>
<evidence type="ECO:0000256" key="1">
    <source>
        <dbReference type="PROSITE-ProRule" id="PRU00169"/>
    </source>
</evidence>
<feature type="domain" description="HTH LytTR-type" evidence="3">
    <location>
        <begin position="144"/>
        <end position="248"/>
    </location>
</feature>
<dbReference type="Pfam" id="PF00072">
    <property type="entry name" value="Response_reg"/>
    <property type="match status" value="1"/>
</dbReference>
<accession>A0A6B3TR56</accession>
<dbReference type="PROSITE" id="PS50930">
    <property type="entry name" value="HTH_LYTTR"/>
    <property type="match status" value="1"/>
</dbReference>
<sequence length="248" mass="28406">MLKALIVDDEPLARDELAYLLKRTKQVEMIGEADSVESALKIVSQQEIDVIFLDIQLADESGLELASSLNKLERAPLIVFATAFDEYALKAFELNAIDYLLKPFEEKRVQQTIEKILHNLGNKVSKASIATKKQIWMNGRADRLALTVEEKIVLLEMKEILYLMASEGTTTIATEKQSYKVNEPLVHFERKLEHTSIIRVHRSYLVNIEGIVEIEPWFHSTYNLIMRDGEKVPVSRTYVKDLKQLLGF</sequence>
<dbReference type="InterPro" id="IPR001789">
    <property type="entry name" value="Sig_transdc_resp-reg_receiver"/>
</dbReference>
<dbReference type="PANTHER" id="PTHR37299:SF1">
    <property type="entry name" value="STAGE 0 SPORULATION PROTEIN A HOMOLOG"/>
    <property type="match status" value="1"/>
</dbReference>
<dbReference type="RefSeq" id="WP_163251082.1">
    <property type="nucleotide sequence ID" value="NZ_JAAIUV010000007.1"/>
</dbReference>
<keyword evidence="5" id="KW-1185">Reference proteome</keyword>
<name>A0A6B3TR56_9BACI</name>
<evidence type="ECO:0000313" key="4">
    <source>
        <dbReference type="EMBL" id="NEX78561.1"/>
    </source>
</evidence>
<dbReference type="Proteomes" id="UP000481621">
    <property type="component" value="Unassembled WGS sequence"/>
</dbReference>
<feature type="modified residue" description="4-aspartylphosphate" evidence="1">
    <location>
        <position position="54"/>
    </location>
</feature>
<dbReference type="AlphaFoldDB" id="A0A6B3TR56"/>
<dbReference type="GO" id="GO:0003677">
    <property type="term" value="F:DNA binding"/>
    <property type="evidence" value="ECO:0007669"/>
    <property type="project" value="InterPro"/>
</dbReference>
<comment type="caution">
    <text evidence="4">The sequence shown here is derived from an EMBL/GenBank/DDBJ whole genome shotgun (WGS) entry which is preliminary data.</text>
</comment>
<dbReference type="SMART" id="SM00850">
    <property type="entry name" value="LytTR"/>
    <property type="match status" value="1"/>
</dbReference>